<evidence type="ECO:0000256" key="6">
    <source>
        <dbReference type="ARBA" id="ARBA00023136"/>
    </source>
</evidence>
<dbReference type="PROSITE" id="PS50850">
    <property type="entry name" value="MFS"/>
    <property type="match status" value="1"/>
</dbReference>
<dbReference type="GO" id="GO:0005351">
    <property type="term" value="F:carbohydrate:proton symporter activity"/>
    <property type="evidence" value="ECO:0007669"/>
    <property type="project" value="TreeGrafter"/>
</dbReference>
<feature type="region of interest" description="Disordered" evidence="8">
    <location>
        <begin position="492"/>
        <end position="525"/>
    </location>
</feature>
<evidence type="ECO:0000256" key="8">
    <source>
        <dbReference type="SAM" id="MobiDB-lite"/>
    </source>
</evidence>
<feature type="transmembrane region" description="Helical" evidence="9">
    <location>
        <begin position="406"/>
        <end position="427"/>
    </location>
</feature>
<dbReference type="GO" id="GO:0016020">
    <property type="term" value="C:membrane"/>
    <property type="evidence" value="ECO:0007669"/>
    <property type="project" value="UniProtKB-SubCell"/>
</dbReference>
<feature type="domain" description="Major facilitator superfamily (MFS) profile" evidence="10">
    <location>
        <begin position="19"/>
        <end position="460"/>
    </location>
</feature>
<feature type="compositionally biased region" description="Basic and acidic residues" evidence="8">
    <location>
        <begin position="515"/>
        <end position="525"/>
    </location>
</feature>
<evidence type="ECO:0000256" key="4">
    <source>
        <dbReference type="ARBA" id="ARBA00022692"/>
    </source>
</evidence>
<evidence type="ECO:0000313" key="12">
    <source>
        <dbReference type="Proteomes" id="UP000770015"/>
    </source>
</evidence>
<dbReference type="PANTHER" id="PTHR48022">
    <property type="entry name" value="PLASTIDIC GLUCOSE TRANSPORTER 4"/>
    <property type="match status" value="1"/>
</dbReference>
<feature type="transmembrane region" description="Helical" evidence="9">
    <location>
        <begin position="368"/>
        <end position="394"/>
    </location>
</feature>
<dbReference type="EMBL" id="JAGSXJ010000001">
    <property type="protein sequence ID" value="KAH6697374.1"/>
    <property type="molecule type" value="Genomic_DNA"/>
</dbReference>
<keyword evidence="12" id="KW-1185">Reference proteome</keyword>
<gene>
    <name evidence="11" type="ORF">F5X68DRAFT_226753</name>
</gene>
<dbReference type="NCBIfam" id="TIGR00879">
    <property type="entry name" value="SP"/>
    <property type="match status" value="1"/>
</dbReference>
<evidence type="ECO:0000256" key="3">
    <source>
        <dbReference type="ARBA" id="ARBA00022448"/>
    </source>
</evidence>
<keyword evidence="5 9" id="KW-1133">Transmembrane helix</keyword>
<dbReference type="InterPro" id="IPR003663">
    <property type="entry name" value="Sugar/inositol_transpt"/>
</dbReference>
<proteinExistence type="inferred from homology"/>
<sequence length="525" mass="58334">MGVLKTSNARYFNRSLLLSVILIAVSSFNYGFDNQAFATTQAMEPFQRQFGEYNAKLGRYNLPTDWLALFNSLNYVGFAAGVLIGGWVCDHFGRRWCMFSMSVYALVTATIAVTSNRREQIMAARVLNYVYVGMELSVVPLYQSEIVPAPVRGLVVGTYQWSLILGGVVINSICYGTSHFTDNRAWRIPLGFFYVVPSIIAACIFLVPESPRWLLRRGRVEEARASLHKLREGAFTEKEIANEFRELEFALDNESEKGKFVEVFQGVNLRRTLIVIAVNFFQQATGQAFSSQYGAVFVRSLRVMNPILFSLMTSCITAGTMVITLLLNDKTGRRVMLMLSSACMAAVLITMGGLGVQEPVPDNLKRGVVGVMALFGPSFALGWGPLCYVVATEVTSMRLRDKTSRIGFFVNVLFNFVVNYSIPYLVFEDRAGLGSKVGFIFGAISILSFVFVFFQVPECKGKTLEQVDWLFNNKVAMRDFGKTDTSGMLAEARADQKVDEEGDVEKGPSASVSSRAEEERVAVAK</sequence>
<comment type="similarity">
    <text evidence="2 7">Belongs to the major facilitator superfamily. Sugar transporter (TC 2.A.1.1) family.</text>
</comment>
<keyword evidence="6 9" id="KW-0472">Membrane</keyword>
<comment type="caution">
    <text evidence="11">The sequence shown here is derived from an EMBL/GenBank/DDBJ whole genome shotgun (WGS) entry which is preliminary data.</text>
</comment>
<dbReference type="SUPFAM" id="SSF103473">
    <property type="entry name" value="MFS general substrate transporter"/>
    <property type="match status" value="1"/>
</dbReference>
<dbReference type="InterPro" id="IPR036259">
    <property type="entry name" value="MFS_trans_sf"/>
</dbReference>
<accession>A0A9P8VLC9</accession>
<dbReference type="InterPro" id="IPR020846">
    <property type="entry name" value="MFS_dom"/>
</dbReference>
<evidence type="ECO:0000259" key="10">
    <source>
        <dbReference type="PROSITE" id="PS50850"/>
    </source>
</evidence>
<reference evidence="11" key="1">
    <citation type="journal article" date="2021" name="Nat. Commun.">
        <title>Genetic determinants of endophytism in the Arabidopsis root mycobiome.</title>
        <authorList>
            <person name="Mesny F."/>
            <person name="Miyauchi S."/>
            <person name="Thiergart T."/>
            <person name="Pickel B."/>
            <person name="Atanasova L."/>
            <person name="Karlsson M."/>
            <person name="Huettel B."/>
            <person name="Barry K.W."/>
            <person name="Haridas S."/>
            <person name="Chen C."/>
            <person name="Bauer D."/>
            <person name="Andreopoulos W."/>
            <person name="Pangilinan J."/>
            <person name="LaButti K."/>
            <person name="Riley R."/>
            <person name="Lipzen A."/>
            <person name="Clum A."/>
            <person name="Drula E."/>
            <person name="Henrissat B."/>
            <person name="Kohler A."/>
            <person name="Grigoriev I.V."/>
            <person name="Martin F.M."/>
            <person name="Hacquard S."/>
        </authorList>
    </citation>
    <scope>NUCLEOTIDE SEQUENCE</scope>
    <source>
        <strain evidence="11">MPI-SDFR-AT-0117</strain>
    </source>
</reference>
<feature type="transmembrane region" description="Helical" evidence="9">
    <location>
        <begin position="433"/>
        <end position="454"/>
    </location>
</feature>
<feature type="transmembrane region" description="Helical" evidence="9">
    <location>
        <begin position="158"/>
        <end position="176"/>
    </location>
</feature>
<keyword evidence="3 7" id="KW-0813">Transport</keyword>
<name>A0A9P8VLC9_9PEZI</name>
<feature type="transmembrane region" description="Helical" evidence="9">
    <location>
        <begin position="96"/>
        <end position="115"/>
    </location>
</feature>
<evidence type="ECO:0000313" key="11">
    <source>
        <dbReference type="EMBL" id="KAH6697374.1"/>
    </source>
</evidence>
<evidence type="ECO:0000256" key="5">
    <source>
        <dbReference type="ARBA" id="ARBA00022989"/>
    </source>
</evidence>
<evidence type="ECO:0000256" key="2">
    <source>
        <dbReference type="ARBA" id="ARBA00010992"/>
    </source>
</evidence>
<feature type="transmembrane region" description="Helical" evidence="9">
    <location>
        <begin position="307"/>
        <end position="328"/>
    </location>
</feature>
<dbReference type="PANTHER" id="PTHR48022:SF2">
    <property type="entry name" value="PLASTIDIC GLUCOSE TRANSPORTER 4"/>
    <property type="match status" value="1"/>
</dbReference>
<organism evidence="11 12">
    <name type="scientific">Plectosphaerella plurivora</name>
    <dbReference type="NCBI Taxonomy" id="936078"/>
    <lineage>
        <taxon>Eukaryota</taxon>
        <taxon>Fungi</taxon>
        <taxon>Dikarya</taxon>
        <taxon>Ascomycota</taxon>
        <taxon>Pezizomycotina</taxon>
        <taxon>Sordariomycetes</taxon>
        <taxon>Hypocreomycetidae</taxon>
        <taxon>Glomerellales</taxon>
        <taxon>Plectosphaerellaceae</taxon>
        <taxon>Plectosphaerella</taxon>
    </lineage>
</organism>
<dbReference type="InterPro" id="IPR005828">
    <property type="entry name" value="MFS_sugar_transport-like"/>
</dbReference>
<protein>
    <submittedName>
        <fullName evidence="11">General substrate transporter</fullName>
    </submittedName>
</protein>
<feature type="transmembrane region" description="Helical" evidence="9">
    <location>
        <begin position="188"/>
        <end position="207"/>
    </location>
</feature>
<dbReference type="FunFam" id="1.20.1250.20:FF:000078">
    <property type="entry name" value="MFS maltose transporter, putative"/>
    <property type="match status" value="1"/>
</dbReference>
<evidence type="ECO:0000256" key="9">
    <source>
        <dbReference type="SAM" id="Phobius"/>
    </source>
</evidence>
<keyword evidence="4 9" id="KW-0812">Transmembrane</keyword>
<feature type="transmembrane region" description="Helical" evidence="9">
    <location>
        <begin position="66"/>
        <end position="89"/>
    </location>
</feature>
<dbReference type="Pfam" id="PF00083">
    <property type="entry name" value="Sugar_tr"/>
    <property type="match status" value="1"/>
</dbReference>
<feature type="transmembrane region" description="Helical" evidence="9">
    <location>
        <begin position="335"/>
        <end position="356"/>
    </location>
</feature>
<dbReference type="InterPro" id="IPR050360">
    <property type="entry name" value="MFS_Sugar_Transporters"/>
</dbReference>
<dbReference type="Proteomes" id="UP000770015">
    <property type="component" value="Unassembled WGS sequence"/>
</dbReference>
<evidence type="ECO:0000256" key="1">
    <source>
        <dbReference type="ARBA" id="ARBA00004141"/>
    </source>
</evidence>
<dbReference type="AlphaFoldDB" id="A0A9P8VLC9"/>
<dbReference type="Gene3D" id="1.20.1250.20">
    <property type="entry name" value="MFS general substrate transporter like domains"/>
    <property type="match status" value="1"/>
</dbReference>
<dbReference type="OrthoDB" id="6612291at2759"/>
<comment type="subcellular location">
    <subcellularLocation>
        <location evidence="1">Membrane</location>
        <topology evidence="1">Multi-pass membrane protein</topology>
    </subcellularLocation>
</comment>
<evidence type="ECO:0000256" key="7">
    <source>
        <dbReference type="RuleBase" id="RU003346"/>
    </source>
</evidence>